<dbReference type="InterPro" id="IPR001810">
    <property type="entry name" value="F-box_dom"/>
</dbReference>
<dbReference type="Pfam" id="PF00646">
    <property type="entry name" value="F-box"/>
    <property type="match status" value="1"/>
</dbReference>
<proteinExistence type="predicted"/>
<protein>
    <recommendedName>
        <fullName evidence="1">F-box domain-containing protein</fullName>
    </recommendedName>
</protein>
<dbReference type="PANTHER" id="PTHR35545:SF32">
    <property type="entry name" value="OS05G0541600 PROTEIN"/>
    <property type="match status" value="1"/>
</dbReference>
<keyword evidence="3" id="KW-1185">Reference proteome</keyword>
<dbReference type="AlphaFoldDB" id="A0A6G1EPC8"/>
<reference evidence="2 3" key="1">
    <citation type="submission" date="2019-11" db="EMBL/GenBank/DDBJ databases">
        <title>Whole genome sequence of Oryza granulata.</title>
        <authorList>
            <person name="Li W."/>
        </authorList>
    </citation>
    <scope>NUCLEOTIDE SEQUENCE [LARGE SCALE GENOMIC DNA]</scope>
    <source>
        <strain evidence="3">cv. Menghai</strain>
        <tissue evidence="2">Leaf</tissue>
    </source>
</reference>
<organism evidence="2 3">
    <name type="scientific">Oryza meyeriana var. granulata</name>
    <dbReference type="NCBI Taxonomy" id="110450"/>
    <lineage>
        <taxon>Eukaryota</taxon>
        <taxon>Viridiplantae</taxon>
        <taxon>Streptophyta</taxon>
        <taxon>Embryophyta</taxon>
        <taxon>Tracheophyta</taxon>
        <taxon>Spermatophyta</taxon>
        <taxon>Magnoliopsida</taxon>
        <taxon>Liliopsida</taxon>
        <taxon>Poales</taxon>
        <taxon>Poaceae</taxon>
        <taxon>BOP clade</taxon>
        <taxon>Oryzoideae</taxon>
        <taxon>Oryzeae</taxon>
        <taxon>Oryzinae</taxon>
        <taxon>Oryza</taxon>
        <taxon>Oryza meyeriana</taxon>
    </lineage>
</organism>
<comment type="caution">
    <text evidence="2">The sequence shown here is derived from an EMBL/GenBank/DDBJ whole genome shotgun (WGS) entry which is preliminary data.</text>
</comment>
<evidence type="ECO:0000313" key="2">
    <source>
        <dbReference type="EMBL" id="KAF0926498.1"/>
    </source>
</evidence>
<evidence type="ECO:0000259" key="1">
    <source>
        <dbReference type="Pfam" id="PF00646"/>
    </source>
</evidence>
<gene>
    <name evidence="2" type="ORF">E2562_025988</name>
</gene>
<dbReference type="Proteomes" id="UP000479710">
    <property type="component" value="Unassembled WGS sequence"/>
</dbReference>
<sequence>MLLRGSVMARRKGSSCRSWARADCGDDLVAALLNSALLVRGKGAFPRRQAAGACGDGRIDDLTDDLLLIILRRLDTRSALPTAALSKRWAGLSRGLDALDFMVSGILPPRYHRWIQLHQAATRLFNGDEVSTIVASIRRYERLAMRNMVVSINHFLDGDDDFACGGGAPRRKDDIVVDASSSMIRQLVLESCGLTVIKLHALPMLESIVVMQTRVRYKLGSFPHLTRLNLSLRYGMAVFSKWGTGTGRL</sequence>
<dbReference type="InterPro" id="IPR036047">
    <property type="entry name" value="F-box-like_dom_sf"/>
</dbReference>
<dbReference type="EMBL" id="SPHZ02000003">
    <property type="protein sequence ID" value="KAF0926498.1"/>
    <property type="molecule type" value="Genomic_DNA"/>
</dbReference>
<feature type="domain" description="F-box" evidence="1">
    <location>
        <begin position="59"/>
        <end position="94"/>
    </location>
</feature>
<dbReference type="PANTHER" id="PTHR35545">
    <property type="entry name" value="F-BOX DOMAIN-CONTAINING PROTEIN"/>
    <property type="match status" value="1"/>
</dbReference>
<name>A0A6G1EPC8_9ORYZ</name>
<accession>A0A6G1EPC8</accession>
<dbReference type="SUPFAM" id="SSF81383">
    <property type="entry name" value="F-box domain"/>
    <property type="match status" value="1"/>
</dbReference>
<evidence type="ECO:0000313" key="3">
    <source>
        <dbReference type="Proteomes" id="UP000479710"/>
    </source>
</evidence>